<organism evidence="11 12">
    <name type="scientific">Porites lobata</name>
    <dbReference type="NCBI Taxonomy" id="104759"/>
    <lineage>
        <taxon>Eukaryota</taxon>
        <taxon>Metazoa</taxon>
        <taxon>Cnidaria</taxon>
        <taxon>Anthozoa</taxon>
        <taxon>Hexacorallia</taxon>
        <taxon>Scleractinia</taxon>
        <taxon>Fungiina</taxon>
        <taxon>Poritidae</taxon>
        <taxon>Porites</taxon>
    </lineage>
</organism>
<keyword evidence="2" id="KW-0677">Repeat</keyword>
<feature type="domain" description="Apple" evidence="10">
    <location>
        <begin position="27"/>
        <end position="106"/>
    </location>
</feature>
<evidence type="ECO:0000256" key="6">
    <source>
        <dbReference type="PROSITE-ProRule" id="PRU00196"/>
    </source>
</evidence>
<keyword evidence="1 7" id="KW-0732">Signal</keyword>
<evidence type="ECO:0000256" key="5">
    <source>
        <dbReference type="PROSITE-ProRule" id="PRU00059"/>
    </source>
</evidence>
<keyword evidence="4" id="KW-0325">Glycoprotein</keyword>
<comment type="caution">
    <text evidence="11">The sequence shown here is derived from an EMBL/GenBank/DDBJ whole genome shotgun (WGS) entry which is preliminary data.</text>
</comment>
<evidence type="ECO:0000256" key="4">
    <source>
        <dbReference type="ARBA" id="ARBA00023180"/>
    </source>
</evidence>
<dbReference type="InterPro" id="IPR035914">
    <property type="entry name" value="Sperma_CUB_dom_sf"/>
</dbReference>
<keyword evidence="3 6" id="KW-1015">Disulfide bond</keyword>
<dbReference type="InterPro" id="IPR003609">
    <property type="entry name" value="Pan_app"/>
</dbReference>
<feature type="disulfide bond" evidence="6">
    <location>
        <begin position="506"/>
        <end position="567"/>
    </location>
</feature>
<dbReference type="Pfam" id="PF00431">
    <property type="entry name" value="CUB"/>
    <property type="match status" value="1"/>
</dbReference>
<dbReference type="Gene3D" id="2.60.120.1000">
    <property type="match status" value="1"/>
</dbReference>
<feature type="domain" description="CUB" evidence="8">
    <location>
        <begin position="217"/>
        <end position="363"/>
    </location>
</feature>
<comment type="caution">
    <text evidence="5">Lacks conserved residue(s) required for the propagation of feature annotation.</text>
</comment>
<dbReference type="Pfam" id="PF00530">
    <property type="entry name" value="SRCR"/>
    <property type="match status" value="2"/>
</dbReference>
<dbReference type="EMBL" id="CALNXK010000052">
    <property type="protein sequence ID" value="CAH3133014.1"/>
    <property type="molecule type" value="Genomic_DNA"/>
</dbReference>
<evidence type="ECO:0000259" key="9">
    <source>
        <dbReference type="PROSITE" id="PS50287"/>
    </source>
</evidence>
<feature type="disulfide bond" evidence="6">
    <location>
        <begin position="493"/>
        <end position="557"/>
    </location>
</feature>
<keyword evidence="12" id="KW-1185">Reference proteome</keyword>
<evidence type="ECO:0000256" key="3">
    <source>
        <dbReference type="ARBA" id="ARBA00023157"/>
    </source>
</evidence>
<proteinExistence type="predicted"/>
<dbReference type="InterPro" id="IPR001190">
    <property type="entry name" value="SRCR"/>
</dbReference>
<feature type="domain" description="SRCR" evidence="9">
    <location>
        <begin position="368"/>
        <end position="467"/>
    </location>
</feature>
<feature type="disulfide bond" evidence="6">
    <location>
        <begin position="537"/>
        <end position="547"/>
    </location>
</feature>
<feature type="disulfide bond" evidence="6">
    <location>
        <begin position="392"/>
        <end position="456"/>
    </location>
</feature>
<dbReference type="Pfam" id="PF00024">
    <property type="entry name" value="PAN_1"/>
    <property type="match status" value="1"/>
</dbReference>
<protein>
    <recommendedName>
        <fullName evidence="13">Deleted in malignant brain tumors 1 protein-like</fullName>
    </recommendedName>
</protein>
<dbReference type="SMART" id="SM00042">
    <property type="entry name" value="CUB"/>
    <property type="match status" value="1"/>
</dbReference>
<feature type="chain" id="PRO_5046532137" description="Deleted in malignant brain tumors 1 protein-like" evidence="7">
    <location>
        <begin position="25"/>
        <end position="569"/>
    </location>
</feature>
<gene>
    <name evidence="11" type="ORF">PLOB_00036606</name>
</gene>
<dbReference type="Gene3D" id="2.60.120.290">
    <property type="entry name" value="Spermadhesin, CUB domain"/>
    <property type="match status" value="1"/>
</dbReference>
<dbReference type="PROSITE" id="PS50287">
    <property type="entry name" value="SRCR_2"/>
    <property type="match status" value="2"/>
</dbReference>
<dbReference type="SUPFAM" id="SSF56487">
    <property type="entry name" value="SRCR-like"/>
    <property type="match status" value="2"/>
</dbReference>
<dbReference type="PRINTS" id="PR00258">
    <property type="entry name" value="SPERACTRCPTR"/>
</dbReference>
<reference evidence="11 12" key="1">
    <citation type="submission" date="2022-05" db="EMBL/GenBank/DDBJ databases">
        <authorList>
            <consortium name="Genoscope - CEA"/>
            <person name="William W."/>
        </authorList>
    </citation>
    <scope>NUCLEOTIDE SEQUENCE [LARGE SCALE GENOMIC DNA]</scope>
</reference>
<evidence type="ECO:0000259" key="10">
    <source>
        <dbReference type="PROSITE" id="PS50948"/>
    </source>
</evidence>
<evidence type="ECO:0000256" key="2">
    <source>
        <dbReference type="ARBA" id="ARBA00022737"/>
    </source>
</evidence>
<evidence type="ECO:0000256" key="1">
    <source>
        <dbReference type="ARBA" id="ARBA00022729"/>
    </source>
</evidence>
<dbReference type="PROSITE" id="PS00420">
    <property type="entry name" value="SRCR_1"/>
    <property type="match status" value="1"/>
</dbReference>
<evidence type="ECO:0000259" key="8">
    <source>
        <dbReference type="PROSITE" id="PS01180"/>
    </source>
</evidence>
<evidence type="ECO:0000313" key="12">
    <source>
        <dbReference type="Proteomes" id="UP001159405"/>
    </source>
</evidence>
<feature type="disulfide bond" evidence="6">
    <location>
        <begin position="436"/>
        <end position="446"/>
    </location>
</feature>
<dbReference type="PANTHER" id="PTHR19331:SF465">
    <property type="entry name" value="EGG PEPTIDE SPERACT RECEPTOR"/>
    <property type="match status" value="1"/>
</dbReference>
<dbReference type="SMART" id="SM00202">
    <property type="entry name" value="SR"/>
    <property type="match status" value="2"/>
</dbReference>
<dbReference type="Proteomes" id="UP001159405">
    <property type="component" value="Unassembled WGS sequence"/>
</dbReference>
<feature type="signal peptide" evidence="7">
    <location>
        <begin position="1"/>
        <end position="24"/>
    </location>
</feature>
<dbReference type="SUPFAM" id="SSF57414">
    <property type="entry name" value="Hairpin loop containing domain-like"/>
    <property type="match status" value="1"/>
</dbReference>
<name>A0ABN8P4F0_9CNID</name>
<dbReference type="InterPro" id="IPR036772">
    <property type="entry name" value="SRCR-like_dom_sf"/>
</dbReference>
<dbReference type="PANTHER" id="PTHR19331">
    <property type="entry name" value="SCAVENGER RECEPTOR DOMAIN-CONTAINING"/>
    <property type="match status" value="1"/>
</dbReference>
<feature type="disulfide bond" evidence="6">
    <location>
        <begin position="405"/>
        <end position="466"/>
    </location>
</feature>
<evidence type="ECO:0000313" key="11">
    <source>
        <dbReference type="EMBL" id="CAH3133014.1"/>
    </source>
</evidence>
<dbReference type="PROSITE" id="PS50948">
    <property type="entry name" value="PAN"/>
    <property type="match status" value="1"/>
</dbReference>
<dbReference type="CDD" id="cd00041">
    <property type="entry name" value="CUB"/>
    <property type="match status" value="1"/>
</dbReference>
<dbReference type="PROSITE" id="PS01180">
    <property type="entry name" value="CUB"/>
    <property type="match status" value="1"/>
</dbReference>
<evidence type="ECO:0000256" key="7">
    <source>
        <dbReference type="SAM" id="SignalP"/>
    </source>
</evidence>
<feature type="domain" description="SRCR" evidence="9">
    <location>
        <begin position="469"/>
        <end position="568"/>
    </location>
</feature>
<evidence type="ECO:0008006" key="13">
    <source>
        <dbReference type="Google" id="ProtNLM"/>
    </source>
</evidence>
<dbReference type="Gene3D" id="3.10.250.10">
    <property type="entry name" value="SRCR-like domain"/>
    <property type="match status" value="2"/>
</dbReference>
<accession>A0ABN8P4F0</accession>
<dbReference type="InterPro" id="IPR000859">
    <property type="entry name" value="CUB_dom"/>
</dbReference>
<dbReference type="SUPFAM" id="SSF49854">
    <property type="entry name" value="Spermadhesin, CUB domain"/>
    <property type="match status" value="1"/>
</dbReference>
<sequence length="569" mass="62915">MAAKLTVYITLLFVLSFIFNRVLAQQCTKGGSESSIFGWKLQGHVYTTTMANFGFECVLICRQDKRCQSFNWVISTNMCEFSDRTKEARPEDFVPDPDRFYYKRGMNRAPLGSISELPAETCKEIKASEEQAVSKKYWLSTIKPGIPVLAYCDMNTEGKYNVDECTASLPSLSNDVFERRTSSGRGIFALFVLDFEQILGQIVSISVKTLSNKIWYCQGILKEKKAYFWLTCFAPKRRGFNSLSTSLVLLKQTLMSAAPDTSKLSGIIQSSLSSTYGNNITCQWNLSSNTILELVFSIFKTKASDYLSVYDGTSASSNLIGRFSGEILPGPYALSTTNNLYLTFSSSSAGPTDFGFRARYRAITTGSLRINSSTLSTGRVEVFYNNEWGTICDDLWDLNDANVACRQLGFPKASQFFQGAVHGQGSGPIWMDNLACSGKETLIYHCSHNGWGNENCGHSEDASVECFPIRLAGGGQNYGRVEVFYKGIWGTVCDDHWDLNDAQVVCRQLGFRNASSAPHGAKYGQGSDPIWLDDVSCKGEEASLFNCPHAGWGIENCSHGEDASVVCTN</sequence>